<evidence type="ECO:0000256" key="7">
    <source>
        <dbReference type="SAM" id="MobiDB-lite"/>
    </source>
</evidence>
<organism evidence="9 10">
    <name type="scientific">Leptobrachium leishanense</name>
    <name type="common">Leishan spiny toad</name>
    <dbReference type="NCBI Taxonomy" id="445787"/>
    <lineage>
        <taxon>Eukaryota</taxon>
        <taxon>Metazoa</taxon>
        <taxon>Chordata</taxon>
        <taxon>Craniata</taxon>
        <taxon>Vertebrata</taxon>
        <taxon>Euteleostomi</taxon>
        <taxon>Amphibia</taxon>
        <taxon>Batrachia</taxon>
        <taxon>Anura</taxon>
        <taxon>Pelobatoidea</taxon>
        <taxon>Megophryidae</taxon>
        <taxon>Leptobrachium</taxon>
    </lineage>
</organism>
<dbReference type="AlphaFoldDB" id="A0A8C5Q3V1"/>
<dbReference type="InterPro" id="IPR009071">
    <property type="entry name" value="HMG_box_dom"/>
</dbReference>
<accession>A0A8C5Q3V1</accession>
<evidence type="ECO:0000256" key="1">
    <source>
        <dbReference type="ARBA" id="ARBA00004123"/>
    </source>
</evidence>
<name>A0A8C5Q3V1_9ANUR</name>
<feature type="compositionally biased region" description="Polar residues" evidence="7">
    <location>
        <begin position="119"/>
        <end position="135"/>
    </location>
</feature>
<dbReference type="SMART" id="SM00398">
    <property type="entry name" value="HMG"/>
    <property type="match status" value="1"/>
</dbReference>
<evidence type="ECO:0000256" key="5">
    <source>
        <dbReference type="ARBA" id="ARBA00023242"/>
    </source>
</evidence>
<dbReference type="InterPro" id="IPR017386">
    <property type="entry name" value="SOX-12/11/4"/>
</dbReference>
<dbReference type="Proteomes" id="UP000694569">
    <property type="component" value="Unplaced"/>
</dbReference>
<feature type="DNA-binding region" description="HMG box" evidence="6">
    <location>
        <begin position="31"/>
        <end position="99"/>
    </location>
</feature>
<comment type="subcellular location">
    <subcellularLocation>
        <location evidence="1">Nucleus</location>
    </subcellularLocation>
</comment>
<dbReference type="Ensembl" id="ENSLLET00000033109.1">
    <property type="protein sequence ID" value="ENSLLEP00000031889.1"/>
    <property type="gene ID" value="ENSLLEG00000020199.1"/>
</dbReference>
<reference evidence="9" key="2">
    <citation type="submission" date="2025-09" db="UniProtKB">
        <authorList>
            <consortium name="Ensembl"/>
        </authorList>
    </citation>
    <scope>IDENTIFICATION</scope>
</reference>
<dbReference type="GO" id="GO:0000122">
    <property type="term" value="P:negative regulation of transcription by RNA polymerase II"/>
    <property type="evidence" value="ECO:0007669"/>
    <property type="project" value="TreeGrafter"/>
</dbReference>
<keyword evidence="10" id="KW-1185">Reference proteome</keyword>
<evidence type="ECO:0000256" key="3">
    <source>
        <dbReference type="ARBA" id="ARBA00023125"/>
    </source>
</evidence>
<feature type="domain" description="HMG box" evidence="8">
    <location>
        <begin position="31"/>
        <end position="99"/>
    </location>
</feature>
<dbReference type="PANTHER" id="PTHR10270:SF325">
    <property type="entry name" value="TRANSCRIPTION FACTOR SOX-12"/>
    <property type="match status" value="1"/>
</dbReference>
<feature type="compositionally biased region" description="Polar residues" evidence="7">
    <location>
        <begin position="177"/>
        <end position="189"/>
    </location>
</feature>
<proteinExistence type="predicted"/>
<reference evidence="9" key="1">
    <citation type="submission" date="2025-08" db="UniProtKB">
        <authorList>
            <consortium name="Ensembl"/>
        </authorList>
    </citation>
    <scope>IDENTIFICATION</scope>
</reference>
<keyword evidence="4" id="KW-0804">Transcription</keyword>
<dbReference type="InterPro" id="IPR036910">
    <property type="entry name" value="HMG_box_dom_sf"/>
</dbReference>
<dbReference type="PANTHER" id="PTHR10270">
    <property type="entry name" value="SOX TRANSCRIPTION FACTOR"/>
    <property type="match status" value="1"/>
</dbReference>
<evidence type="ECO:0000256" key="4">
    <source>
        <dbReference type="ARBA" id="ARBA00023163"/>
    </source>
</evidence>
<keyword evidence="2" id="KW-0805">Transcription regulation</keyword>
<feature type="region of interest" description="Disordered" evidence="7">
    <location>
        <begin position="1"/>
        <end position="28"/>
    </location>
</feature>
<dbReference type="GO" id="GO:0001228">
    <property type="term" value="F:DNA-binding transcription activator activity, RNA polymerase II-specific"/>
    <property type="evidence" value="ECO:0007669"/>
    <property type="project" value="TreeGrafter"/>
</dbReference>
<dbReference type="GeneTree" id="ENSGT00940000161470"/>
<keyword evidence="3 6" id="KW-0238">DNA-binding</keyword>
<evidence type="ECO:0000313" key="9">
    <source>
        <dbReference type="Ensembl" id="ENSLLEP00000031889.1"/>
    </source>
</evidence>
<protein>
    <recommendedName>
        <fullName evidence="8">HMG box domain-containing protein</fullName>
    </recommendedName>
</protein>
<feature type="region of interest" description="Disordered" evidence="7">
    <location>
        <begin position="100"/>
        <end position="213"/>
    </location>
</feature>
<dbReference type="GO" id="GO:0000978">
    <property type="term" value="F:RNA polymerase II cis-regulatory region sequence-specific DNA binding"/>
    <property type="evidence" value="ECO:0007669"/>
    <property type="project" value="TreeGrafter"/>
</dbReference>
<sequence>MVQHKTVVGSQKTSDAVPGGPSWCKTPSGHIKRPMNAFMVWSQIERRKLMSLCPNMHNADISRSLGQRWKLLEDTDKIPYVREAERLRLKHMADYPNYKYRPRRRTRDPTGRTRARLPRTTSRCQSARSPCQSEVNLGPGMHWGEVNPGWGGHKVGQSDETQVRESSARSPELPPYSSAQPSDAHSLPSSPEPVEEDDGLEGELPGLCVPPERELLPQTGSHFEFPDHCTPEVVEMISANGLLDSVSDLVFTY</sequence>
<dbReference type="GO" id="GO:0005634">
    <property type="term" value="C:nucleus"/>
    <property type="evidence" value="ECO:0007669"/>
    <property type="project" value="UniProtKB-SubCell"/>
</dbReference>
<dbReference type="InterPro" id="IPR050140">
    <property type="entry name" value="SRY-related_HMG-box_TF-like"/>
</dbReference>
<dbReference type="GO" id="GO:0007420">
    <property type="term" value="P:brain development"/>
    <property type="evidence" value="ECO:0007669"/>
    <property type="project" value="TreeGrafter"/>
</dbReference>
<dbReference type="CDD" id="cd22029">
    <property type="entry name" value="HMG-box_SoxC"/>
    <property type="match status" value="1"/>
</dbReference>
<evidence type="ECO:0000256" key="6">
    <source>
        <dbReference type="PROSITE-ProRule" id="PRU00267"/>
    </source>
</evidence>
<evidence type="ECO:0000259" key="8">
    <source>
        <dbReference type="PROSITE" id="PS50118"/>
    </source>
</evidence>
<dbReference type="GO" id="GO:0048593">
    <property type="term" value="P:camera-type eye morphogenesis"/>
    <property type="evidence" value="ECO:0007669"/>
    <property type="project" value="TreeGrafter"/>
</dbReference>
<dbReference type="Gene3D" id="1.10.30.10">
    <property type="entry name" value="High mobility group box domain"/>
    <property type="match status" value="1"/>
</dbReference>
<evidence type="ECO:0000313" key="10">
    <source>
        <dbReference type="Proteomes" id="UP000694569"/>
    </source>
</evidence>
<keyword evidence="5 6" id="KW-0539">Nucleus</keyword>
<dbReference type="PROSITE" id="PS50118">
    <property type="entry name" value="HMG_BOX_2"/>
    <property type="match status" value="1"/>
</dbReference>
<dbReference type="OrthoDB" id="6247875at2759"/>
<dbReference type="FunFam" id="1.10.30.10:FF:000007">
    <property type="entry name" value="Transcription factor SOX"/>
    <property type="match status" value="1"/>
</dbReference>
<evidence type="ECO:0000256" key="2">
    <source>
        <dbReference type="ARBA" id="ARBA00023015"/>
    </source>
</evidence>
<dbReference type="PIRSF" id="PIRSF038098">
    <property type="entry name" value="SOX-12/11/4a"/>
    <property type="match status" value="1"/>
</dbReference>
<dbReference type="SUPFAM" id="SSF47095">
    <property type="entry name" value="HMG-box"/>
    <property type="match status" value="1"/>
</dbReference>
<dbReference type="Pfam" id="PF00505">
    <property type="entry name" value="HMG_box"/>
    <property type="match status" value="1"/>
</dbReference>
<dbReference type="GO" id="GO:0030182">
    <property type="term" value="P:neuron differentiation"/>
    <property type="evidence" value="ECO:0007669"/>
    <property type="project" value="TreeGrafter"/>
</dbReference>